<feature type="region of interest" description="Disordered" evidence="1">
    <location>
        <begin position="17"/>
        <end position="52"/>
    </location>
</feature>
<dbReference type="Proteomes" id="UP000663671">
    <property type="component" value="Chromosome 1"/>
</dbReference>
<dbReference type="AlphaFoldDB" id="A0A8A1MG57"/>
<protein>
    <submittedName>
        <fullName evidence="2">Uncharacterized protein</fullName>
    </submittedName>
</protein>
<name>A0A8A1MG57_AJECA</name>
<sequence length="219" mass="24353">MRAKQVWEVGHLGCWHSGTRAPGPPKTRFISKRSQKGSQAMQVAEDGSPSRGHLDQLRFNNRQLAREKRGANTTTRHALLHWGGKFAKARCVPQRFGRLERCSYSIQRRQDSPRPVVTFNQLLSAPLVSNQQYVDSTTLAAIWTTTCGDSLRAFYTDVESACGTAMHPSPGEVSDRSELPGSLVWAYNVSCLVSRVSLAAAITVTRPSERMLRWALTVL</sequence>
<organism evidence="2 3">
    <name type="scientific">Ajellomyces capsulatus</name>
    <name type="common">Darling's disease fungus</name>
    <name type="synonym">Histoplasma capsulatum</name>
    <dbReference type="NCBI Taxonomy" id="5037"/>
    <lineage>
        <taxon>Eukaryota</taxon>
        <taxon>Fungi</taxon>
        <taxon>Dikarya</taxon>
        <taxon>Ascomycota</taxon>
        <taxon>Pezizomycotina</taxon>
        <taxon>Eurotiomycetes</taxon>
        <taxon>Eurotiomycetidae</taxon>
        <taxon>Onygenales</taxon>
        <taxon>Ajellomycetaceae</taxon>
        <taxon>Histoplasma</taxon>
    </lineage>
</organism>
<evidence type="ECO:0000313" key="2">
    <source>
        <dbReference type="EMBL" id="QSS63643.1"/>
    </source>
</evidence>
<dbReference type="EMBL" id="CP069114">
    <property type="protein sequence ID" value="QSS63643.1"/>
    <property type="molecule type" value="Genomic_DNA"/>
</dbReference>
<proteinExistence type="predicted"/>
<evidence type="ECO:0000313" key="3">
    <source>
        <dbReference type="Proteomes" id="UP000663671"/>
    </source>
</evidence>
<gene>
    <name evidence="2" type="ORF">I7I51_00702</name>
</gene>
<dbReference type="OrthoDB" id="5985073at2759"/>
<evidence type="ECO:0000256" key="1">
    <source>
        <dbReference type="SAM" id="MobiDB-lite"/>
    </source>
</evidence>
<accession>A0A8A1MG57</accession>
<dbReference type="VEuPathDB" id="FungiDB:I7I51_00702"/>
<reference evidence="2" key="1">
    <citation type="submission" date="2021-01" db="EMBL/GenBank/DDBJ databases">
        <title>Chromosome-level genome assembly of a human fungal pathogen reveals clustering of transcriptionally co-regulated genes.</title>
        <authorList>
            <person name="Voorhies M."/>
            <person name="Cohen S."/>
            <person name="Shea T.P."/>
            <person name="Petrus S."/>
            <person name="Munoz J.F."/>
            <person name="Poplawski S."/>
            <person name="Goldman W.E."/>
            <person name="Michael T."/>
            <person name="Cuomo C.A."/>
            <person name="Sil A."/>
            <person name="Beyhan S."/>
        </authorList>
    </citation>
    <scope>NUCLEOTIDE SEQUENCE</scope>
    <source>
        <strain evidence="2">WU24</strain>
    </source>
</reference>